<dbReference type="Proteomes" id="UP000245622">
    <property type="component" value="Chromosome 1"/>
</dbReference>
<evidence type="ECO:0000256" key="5">
    <source>
        <dbReference type="ARBA" id="ARBA00022741"/>
    </source>
</evidence>
<keyword evidence="7 9" id="KW-1133">Transmembrane helix</keyword>
<dbReference type="GO" id="GO:0005524">
    <property type="term" value="F:ATP binding"/>
    <property type="evidence" value="ECO:0007669"/>
    <property type="project" value="UniProtKB-KW"/>
</dbReference>
<keyword evidence="13" id="KW-1185">Reference proteome</keyword>
<keyword evidence="6 12" id="KW-0067">ATP-binding</keyword>
<keyword evidence="8 9" id="KW-0472">Membrane</keyword>
<dbReference type="SMART" id="SM00382">
    <property type="entry name" value="AAA"/>
    <property type="match status" value="1"/>
</dbReference>
<feature type="transmembrane region" description="Helical" evidence="9">
    <location>
        <begin position="279"/>
        <end position="297"/>
    </location>
</feature>
<keyword evidence="5" id="KW-0547">Nucleotide-binding</keyword>
<protein>
    <submittedName>
        <fullName evidence="12">Lipid A export ATP-binding/permease protein MsbA</fullName>
    </submittedName>
</protein>
<evidence type="ECO:0000256" key="2">
    <source>
        <dbReference type="ARBA" id="ARBA00022448"/>
    </source>
</evidence>
<keyword evidence="2" id="KW-0813">Transport</keyword>
<name>A0A1V1I1B7_9FIRM</name>
<dbReference type="RefSeq" id="WP_180701569.1">
    <property type="nucleotide sequence ID" value="NZ_CAOWGD010000005.1"/>
</dbReference>
<dbReference type="Pfam" id="PF00664">
    <property type="entry name" value="ABC_membrane"/>
    <property type="match status" value="1"/>
</dbReference>
<reference evidence="12 13" key="1">
    <citation type="submission" date="2014-04" db="EMBL/GenBank/DDBJ databases">
        <authorList>
            <person name="Hornung B.V."/>
        </authorList>
    </citation>
    <scope>NUCLEOTIDE SEQUENCE [LARGE SCALE GENOMIC DNA]</scope>
    <source>
        <strain evidence="12 13">CRIB</strain>
    </source>
</reference>
<evidence type="ECO:0000256" key="9">
    <source>
        <dbReference type="SAM" id="Phobius"/>
    </source>
</evidence>
<dbReference type="KEGG" id="ril:CRIB_1406"/>
<sequence>MIKLFKYLKGSAIVCAILAPLAMFLEVAMDLLQPTLLSKIIDTGVANGNLNYVLYIGIQMVIASIVGLIAGSACSYLAAVASMNLGQEVRQGLFDKIQTLSFIELDKLKTSSLITRLTNDVTQIQMMTNMALRMMVRAPLTAIGGIIMAYILSPKLSTIFLIAIPIITVSVLFILKKLLPLFTKVQQNIDNVNTVMRESILGVKVIKAFAIENTQKSRFIEANEELTNTSIKSQNMNLILWPMATLIMNLTVVSVLWFGGNMVNAGDLEIGKIVAFINYLLQIMGSVVMVINIMIGYSRAKASATRINEVFETETSIKDKENTKVIENFDIEFKNVSFRYNEHSENVLENISFTAKQGETIGIIGSTGCGKSSFVNLIPRLYDVSSGEILIGKTNIKDISLSQLRENIGIVLQENILFSGTIESNIRFGNENASKDMIVDSAVNAQAYEFINNKEDKFDSEVEQRAKNLSGGQKQRLSIARTLIRNPKIFIMDDSSSALDMATEAKLQNSIKETMKDSTVIVIAQRISGVMDADKIIVMDDGKIANIGTHKELLKTSEIYRSIAISQLGEEVLESVG</sequence>
<keyword evidence="4 9" id="KW-0812">Transmembrane</keyword>
<dbReference type="InterPro" id="IPR003593">
    <property type="entry name" value="AAA+_ATPase"/>
</dbReference>
<dbReference type="GO" id="GO:0016887">
    <property type="term" value="F:ATP hydrolysis activity"/>
    <property type="evidence" value="ECO:0007669"/>
    <property type="project" value="InterPro"/>
</dbReference>
<dbReference type="InterPro" id="IPR003439">
    <property type="entry name" value="ABC_transporter-like_ATP-bd"/>
</dbReference>
<dbReference type="CDD" id="cd18548">
    <property type="entry name" value="ABC_6TM_Tm287_like"/>
    <property type="match status" value="1"/>
</dbReference>
<gene>
    <name evidence="12" type="ORF">CRIB_1406</name>
</gene>
<proteinExistence type="predicted"/>
<dbReference type="InterPro" id="IPR017871">
    <property type="entry name" value="ABC_transporter-like_CS"/>
</dbReference>
<dbReference type="GO" id="GO:0015421">
    <property type="term" value="F:ABC-type oligopeptide transporter activity"/>
    <property type="evidence" value="ECO:0007669"/>
    <property type="project" value="TreeGrafter"/>
</dbReference>
<evidence type="ECO:0000256" key="7">
    <source>
        <dbReference type="ARBA" id="ARBA00022989"/>
    </source>
</evidence>
<feature type="transmembrane region" description="Helical" evidence="9">
    <location>
        <begin position="52"/>
        <end position="81"/>
    </location>
</feature>
<feature type="transmembrane region" description="Helical" evidence="9">
    <location>
        <begin position="158"/>
        <end position="175"/>
    </location>
</feature>
<evidence type="ECO:0000256" key="6">
    <source>
        <dbReference type="ARBA" id="ARBA00022840"/>
    </source>
</evidence>
<dbReference type="Gene3D" id="3.40.50.300">
    <property type="entry name" value="P-loop containing nucleotide triphosphate hydrolases"/>
    <property type="match status" value="1"/>
</dbReference>
<dbReference type="InterPro" id="IPR011527">
    <property type="entry name" value="ABC1_TM_dom"/>
</dbReference>
<dbReference type="Pfam" id="PF00005">
    <property type="entry name" value="ABC_tran"/>
    <property type="match status" value="1"/>
</dbReference>
<evidence type="ECO:0000313" key="12">
    <source>
        <dbReference type="EMBL" id="CED94015.1"/>
    </source>
</evidence>
<accession>A0A1V1I1B7</accession>
<evidence type="ECO:0000256" key="3">
    <source>
        <dbReference type="ARBA" id="ARBA00022475"/>
    </source>
</evidence>
<comment type="subcellular location">
    <subcellularLocation>
        <location evidence="1">Cell membrane</location>
        <topology evidence="1">Multi-pass membrane protein</topology>
    </subcellularLocation>
</comment>
<dbReference type="PANTHER" id="PTHR43394">
    <property type="entry name" value="ATP-DEPENDENT PERMEASE MDL1, MITOCHONDRIAL"/>
    <property type="match status" value="1"/>
</dbReference>
<organism evidence="12 13">
    <name type="scientific">Romboutsia ilealis</name>
    <dbReference type="NCBI Taxonomy" id="1115758"/>
    <lineage>
        <taxon>Bacteria</taxon>
        <taxon>Bacillati</taxon>
        <taxon>Bacillota</taxon>
        <taxon>Clostridia</taxon>
        <taxon>Peptostreptococcales</taxon>
        <taxon>Peptostreptococcaceae</taxon>
        <taxon>Romboutsia</taxon>
    </lineage>
</organism>
<dbReference type="Gene3D" id="1.20.1560.10">
    <property type="entry name" value="ABC transporter type 1, transmembrane domain"/>
    <property type="match status" value="1"/>
</dbReference>
<keyword evidence="3" id="KW-1003">Cell membrane</keyword>
<feature type="transmembrane region" description="Helical" evidence="9">
    <location>
        <begin position="238"/>
        <end position="259"/>
    </location>
</feature>
<dbReference type="PANTHER" id="PTHR43394:SF1">
    <property type="entry name" value="ATP-BINDING CASSETTE SUB-FAMILY B MEMBER 10, MITOCHONDRIAL"/>
    <property type="match status" value="1"/>
</dbReference>
<dbReference type="PROSITE" id="PS50929">
    <property type="entry name" value="ABC_TM1F"/>
    <property type="match status" value="1"/>
</dbReference>
<dbReference type="PROSITE" id="PS50893">
    <property type="entry name" value="ABC_TRANSPORTER_2"/>
    <property type="match status" value="1"/>
</dbReference>
<dbReference type="InterPro" id="IPR027417">
    <property type="entry name" value="P-loop_NTPase"/>
</dbReference>
<evidence type="ECO:0000259" key="11">
    <source>
        <dbReference type="PROSITE" id="PS50929"/>
    </source>
</evidence>
<dbReference type="AlphaFoldDB" id="A0A1V1I1B7"/>
<dbReference type="SUPFAM" id="SSF52540">
    <property type="entry name" value="P-loop containing nucleoside triphosphate hydrolases"/>
    <property type="match status" value="1"/>
</dbReference>
<dbReference type="GO" id="GO:0005886">
    <property type="term" value="C:plasma membrane"/>
    <property type="evidence" value="ECO:0007669"/>
    <property type="project" value="UniProtKB-SubCell"/>
</dbReference>
<dbReference type="EMBL" id="LN555523">
    <property type="protein sequence ID" value="CED94015.1"/>
    <property type="molecule type" value="Genomic_DNA"/>
</dbReference>
<feature type="transmembrane region" description="Helical" evidence="9">
    <location>
        <begin position="134"/>
        <end position="152"/>
    </location>
</feature>
<dbReference type="FunFam" id="3.40.50.300:FF:000221">
    <property type="entry name" value="Multidrug ABC transporter ATP-binding protein"/>
    <property type="match status" value="1"/>
</dbReference>
<evidence type="ECO:0000259" key="10">
    <source>
        <dbReference type="PROSITE" id="PS50893"/>
    </source>
</evidence>
<feature type="domain" description="ABC transporter" evidence="10">
    <location>
        <begin position="331"/>
        <end position="566"/>
    </location>
</feature>
<dbReference type="InterPro" id="IPR036640">
    <property type="entry name" value="ABC1_TM_sf"/>
</dbReference>
<feature type="transmembrane region" description="Helical" evidence="9">
    <location>
        <begin position="12"/>
        <end position="32"/>
    </location>
</feature>
<dbReference type="GeneID" id="82205441"/>
<evidence type="ECO:0000256" key="4">
    <source>
        <dbReference type="ARBA" id="ARBA00022692"/>
    </source>
</evidence>
<dbReference type="SUPFAM" id="SSF90123">
    <property type="entry name" value="ABC transporter transmembrane region"/>
    <property type="match status" value="1"/>
</dbReference>
<feature type="domain" description="ABC transmembrane type-1" evidence="11">
    <location>
        <begin position="17"/>
        <end position="299"/>
    </location>
</feature>
<evidence type="ECO:0000256" key="8">
    <source>
        <dbReference type="ARBA" id="ARBA00023136"/>
    </source>
</evidence>
<dbReference type="PROSITE" id="PS00211">
    <property type="entry name" value="ABC_TRANSPORTER_1"/>
    <property type="match status" value="1"/>
</dbReference>
<evidence type="ECO:0000313" key="13">
    <source>
        <dbReference type="Proteomes" id="UP000245622"/>
    </source>
</evidence>
<dbReference type="InterPro" id="IPR039421">
    <property type="entry name" value="Type_1_exporter"/>
</dbReference>
<evidence type="ECO:0000256" key="1">
    <source>
        <dbReference type="ARBA" id="ARBA00004651"/>
    </source>
</evidence>